<dbReference type="SUPFAM" id="SSF51556">
    <property type="entry name" value="Metallo-dependent hydrolases"/>
    <property type="match status" value="1"/>
</dbReference>
<dbReference type="InterPro" id="IPR011059">
    <property type="entry name" value="Metal-dep_hydrolase_composite"/>
</dbReference>
<dbReference type="InterPro" id="IPR006680">
    <property type="entry name" value="Amidohydro-rel"/>
</dbReference>
<protein>
    <submittedName>
        <fullName evidence="2">Amidohydrolase/deacetylase family metallohydrolase</fullName>
    </submittedName>
</protein>
<dbReference type="Gene3D" id="2.30.40.10">
    <property type="entry name" value="Urease, subunit C, domain 1"/>
    <property type="match status" value="1"/>
</dbReference>
<dbReference type="PANTHER" id="PTHR42717">
    <property type="entry name" value="DIHYDROOROTASE-RELATED"/>
    <property type="match status" value="1"/>
</dbReference>
<accession>A0ABW2RP24</accession>
<dbReference type="EMBL" id="JBHTBW010000062">
    <property type="protein sequence ID" value="MFC7442825.1"/>
    <property type="molecule type" value="Genomic_DNA"/>
</dbReference>
<dbReference type="InterPro" id="IPR032466">
    <property type="entry name" value="Metal_Hydrolase"/>
</dbReference>
<sequence length="374" mass="40546">MDLLIVNGIVLDPSQGICGPFDVGVTEGKIADWFAPGTVQAGLATEVVDAAGCFVVPGLIDLHTHVFERRTALGIKADKVGIRQGVTTLVDAGSTGSRDFPAFLREVVELNQTQVLLWINIASQGLCDGRSELADLSLLKPDETERLIKQFPLIRGIKARMSRSVVKDSGLQPLVMAKRLAQRVGLPVMVHIGNAPPKLGEILDLLDSGDVVTHAFHGKQGGLLDENGQLIPEAVCAMERGVLWDVGHGSSSFSFQTMKRIKELGLSPFSISTDIYCENIRGPVHSLITTMNKYLAMGYPLEDVIAAVTWRPARILGLADELGTLKKDTVADLTILKWIAEPITLVDSEAEQMVGNPYLRAVNTIKSGKVWRHD</sequence>
<evidence type="ECO:0000259" key="1">
    <source>
        <dbReference type="Pfam" id="PF01979"/>
    </source>
</evidence>
<gene>
    <name evidence="2" type="ORF">ACFQNG_17265</name>
</gene>
<reference evidence="3" key="1">
    <citation type="journal article" date="2019" name="Int. J. Syst. Evol. Microbiol.">
        <title>The Global Catalogue of Microorganisms (GCM) 10K type strain sequencing project: providing services to taxonomists for standard genome sequencing and annotation.</title>
        <authorList>
            <consortium name="The Broad Institute Genomics Platform"/>
            <consortium name="The Broad Institute Genome Sequencing Center for Infectious Disease"/>
            <person name="Wu L."/>
            <person name="Ma J."/>
        </authorList>
    </citation>
    <scope>NUCLEOTIDE SEQUENCE [LARGE SCALE GENOMIC DNA]</scope>
    <source>
        <strain evidence="3">CGMCC 1.12942</strain>
    </source>
</reference>
<organism evidence="2 3">
    <name type="scientific">Laceyella putida</name>
    <dbReference type="NCBI Taxonomy" id="110101"/>
    <lineage>
        <taxon>Bacteria</taxon>
        <taxon>Bacillati</taxon>
        <taxon>Bacillota</taxon>
        <taxon>Bacilli</taxon>
        <taxon>Bacillales</taxon>
        <taxon>Thermoactinomycetaceae</taxon>
        <taxon>Laceyella</taxon>
    </lineage>
</organism>
<evidence type="ECO:0000313" key="2">
    <source>
        <dbReference type="EMBL" id="MFC7442825.1"/>
    </source>
</evidence>
<comment type="caution">
    <text evidence="2">The sequence shown here is derived from an EMBL/GenBank/DDBJ whole genome shotgun (WGS) entry which is preliminary data.</text>
</comment>
<dbReference type="InterPro" id="IPR020043">
    <property type="entry name" value="Deacetylase_Atu3266-like"/>
</dbReference>
<proteinExistence type="predicted"/>
<dbReference type="Gene3D" id="3.20.20.140">
    <property type="entry name" value="Metal-dependent hydrolases"/>
    <property type="match status" value="1"/>
</dbReference>
<keyword evidence="3" id="KW-1185">Reference proteome</keyword>
<feature type="domain" description="Amidohydrolase-related" evidence="1">
    <location>
        <begin position="54"/>
        <end position="369"/>
    </location>
</feature>
<dbReference type="SUPFAM" id="SSF51338">
    <property type="entry name" value="Composite domain of metallo-dependent hydrolases"/>
    <property type="match status" value="1"/>
</dbReference>
<dbReference type="Pfam" id="PF01979">
    <property type="entry name" value="Amidohydro_1"/>
    <property type="match status" value="1"/>
</dbReference>
<dbReference type="NCBIfam" id="NF006689">
    <property type="entry name" value="PRK09237.1"/>
    <property type="match status" value="1"/>
</dbReference>
<dbReference type="PIRSF" id="PIRSF039004">
    <property type="entry name" value="ADE_EF_0837"/>
    <property type="match status" value="1"/>
</dbReference>
<dbReference type="PANTHER" id="PTHR42717:SF1">
    <property type="entry name" value="IMIDAZOLONEPROPIONASE AND RELATED AMIDOHYDROLASES"/>
    <property type="match status" value="1"/>
</dbReference>
<evidence type="ECO:0000313" key="3">
    <source>
        <dbReference type="Proteomes" id="UP001596500"/>
    </source>
</evidence>
<dbReference type="RefSeq" id="WP_379866959.1">
    <property type="nucleotide sequence ID" value="NZ_JBHTBW010000062.1"/>
</dbReference>
<name>A0ABW2RP24_9BACL</name>
<dbReference type="Proteomes" id="UP001596500">
    <property type="component" value="Unassembled WGS sequence"/>
</dbReference>